<protein>
    <submittedName>
        <fullName evidence="1">Uncharacterized homolog of phage Mu protein gp47</fullName>
    </submittedName>
</protein>
<dbReference type="Proteomes" id="UP000095602">
    <property type="component" value="Unassembled WGS sequence"/>
</dbReference>
<organism evidence="1 2">
    <name type="scientific">Agathobacter rectalis</name>
    <dbReference type="NCBI Taxonomy" id="39491"/>
    <lineage>
        <taxon>Bacteria</taxon>
        <taxon>Bacillati</taxon>
        <taxon>Bacillota</taxon>
        <taxon>Clostridia</taxon>
        <taxon>Lachnospirales</taxon>
        <taxon>Lachnospiraceae</taxon>
        <taxon>Agathobacter</taxon>
    </lineage>
</organism>
<sequence length="486" mass="52830">MAEYGITDKGFEIKRLDEILEELHSELSGKFGFNTRLDPQSFLNVLITTYGGQISELWEVAQASYYAKYPSTAEGVSLDNAVQYGGIRRSPNKYSYYTLHCTGDDGTIVRQGATVATNTAPQAKLAAVSEFVITRESFNKVSIRVSAPITGAIYSVSINGVQYSFTSVSDDELSIIEGLSKAVNPDGYKVSVNESNITLDVISESASRSGILVLSDNLTTASVTTLADFATIDYGKLIFPNGTITIMITNISGFNAVENLIAPTYGRLQETDVELRHSYLAKSAIRSTRMIDSICSQLINNVPNVESATGYENNTDDTDEEGRPPHSVEIIVDGGDETSIASIILDKKAAGIQTFGSITVNVATEYGDSIPVSFNRPEYIYVWMKVTLDADKAYLPTNYANLAINSIVKDASKLQAGDNMLSQTFNDGIYSAVGGVTYVDIKCAATKDKERIPTSDEYTKVNINVESRQKIVVADTRIEVVYSGHS</sequence>
<dbReference type="AlphaFoldDB" id="A0A174KVY3"/>
<proteinExistence type="predicted"/>
<evidence type="ECO:0000313" key="2">
    <source>
        <dbReference type="Proteomes" id="UP000095602"/>
    </source>
</evidence>
<accession>A0A174KVY3</accession>
<reference evidence="1 2" key="1">
    <citation type="submission" date="2015-09" db="EMBL/GenBank/DDBJ databases">
        <authorList>
            <consortium name="Pathogen Informatics"/>
        </authorList>
    </citation>
    <scope>NUCLEOTIDE SEQUENCE [LARGE SCALE GENOMIC DNA]</scope>
    <source>
        <strain evidence="1 2">2789STDY5834884</strain>
    </source>
</reference>
<dbReference type="RefSeq" id="WP_022463638.1">
    <property type="nucleotide sequence ID" value="NZ_CZAJ01000019.1"/>
</dbReference>
<gene>
    <name evidence="1" type="ORF">ERS852497_01991</name>
</gene>
<name>A0A174KVY3_9FIRM</name>
<evidence type="ECO:0000313" key="1">
    <source>
        <dbReference type="EMBL" id="CUP13635.1"/>
    </source>
</evidence>
<dbReference type="EMBL" id="CZAJ01000019">
    <property type="protein sequence ID" value="CUP13635.1"/>
    <property type="molecule type" value="Genomic_DNA"/>
</dbReference>